<evidence type="ECO:0000256" key="4">
    <source>
        <dbReference type="ARBA" id="ARBA00013244"/>
    </source>
</evidence>
<evidence type="ECO:0000256" key="8">
    <source>
        <dbReference type="ARBA" id="ARBA00023098"/>
    </source>
</evidence>
<dbReference type="GO" id="GO:0019432">
    <property type="term" value="P:triglyceride biosynthetic process"/>
    <property type="evidence" value="ECO:0007669"/>
    <property type="project" value="UniProtKB-UniPathway"/>
</dbReference>
<dbReference type="OrthoDB" id="9810950at2"/>
<dbReference type="GO" id="GO:0001666">
    <property type="term" value="P:response to hypoxia"/>
    <property type="evidence" value="ECO:0007669"/>
    <property type="project" value="TreeGrafter"/>
</dbReference>
<evidence type="ECO:0000256" key="12">
    <source>
        <dbReference type="SAM" id="MobiDB-lite"/>
    </source>
</evidence>
<comment type="catalytic activity">
    <reaction evidence="10 11">
        <text>an acyl-CoA + a 1,2-diacyl-sn-glycerol = a triacyl-sn-glycerol + CoA</text>
        <dbReference type="Rhea" id="RHEA:10868"/>
        <dbReference type="ChEBI" id="CHEBI:17815"/>
        <dbReference type="ChEBI" id="CHEBI:57287"/>
        <dbReference type="ChEBI" id="CHEBI:58342"/>
        <dbReference type="ChEBI" id="CHEBI:64615"/>
        <dbReference type="EC" id="2.3.1.20"/>
    </reaction>
</comment>
<comment type="pathway">
    <text evidence="1 11">Glycerolipid metabolism; triacylglycerol biosynthesis.</text>
</comment>
<dbReference type="AlphaFoldDB" id="A0A3N0CT17"/>
<feature type="domain" description="O-acyltransferase WSD1 C-terminal" evidence="14">
    <location>
        <begin position="317"/>
        <end position="462"/>
    </location>
</feature>
<dbReference type="InterPro" id="IPR004255">
    <property type="entry name" value="O-acyltransferase_WSD1_N"/>
</dbReference>
<accession>A0A3N0CT17</accession>
<sequence>MSRRVLKVNDSAWLYAESHRTPMQVAMLATFAVPEDRPDFVRDLVARWREVREYQPPFNYLLKSAPVPSWKELAPEEIDLDYHFRHSALPRPGSQRELGVLVSRLHSWKMDRRYPLWECHIIEGIKDPDQPGDQWSMYMKVHHSQIDGVGGIRLLKRILSADPAARDMLPPWAVGTHGPDQSGLPAREPAAEPAPRESVSVRSIASAGSAVVGSLGRTYGESLVGSNEVGRAVPFRAPKTIFNGRIHTPRRFATQHYAVDRLKAVSAAIDGSLNDVFLGICGGALRRYLVDAGRLPDDPLIANVPVSVRPGDAPGVGNAITFLYSSLGTDIYDPVVRIKAIQESTRLGKERLPQVGGLAMDAYTAMLMGPFLSQAILGFGGRGRPASNVVISNVPGPNEPRYLDGSRLEEIYPVSLLFNGQALNITAVSYDGEFNIGFTGCRDSIPSLQKIAVHAGEELEALEQALGL</sequence>
<dbReference type="NCBIfam" id="TIGR02946">
    <property type="entry name" value="acyl_WS_DGAT"/>
    <property type="match status" value="1"/>
</dbReference>
<comment type="similarity">
    <text evidence="3 11">Belongs to the long-chain O-acyltransferase family.</text>
</comment>
<dbReference type="PANTHER" id="PTHR31650">
    <property type="entry name" value="O-ACYLTRANSFERASE (WSD1-LIKE) FAMILY PROTEIN"/>
    <property type="match status" value="1"/>
</dbReference>
<proteinExistence type="inferred from homology"/>
<keyword evidence="5 11" id="KW-0444">Lipid biosynthesis</keyword>
<evidence type="ECO:0000256" key="5">
    <source>
        <dbReference type="ARBA" id="ARBA00022516"/>
    </source>
</evidence>
<feature type="region of interest" description="Disordered" evidence="12">
    <location>
        <begin position="170"/>
        <end position="199"/>
    </location>
</feature>
<dbReference type="GO" id="GO:0071731">
    <property type="term" value="P:response to nitric oxide"/>
    <property type="evidence" value="ECO:0007669"/>
    <property type="project" value="TreeGrafter"/>
</dbReference>
<keyword evidence="9 11" id="KW-0012">Acyltransferase</keyword>
<dbReference type="Proteomes" id="UP000267128">
    <property type="component" value="Unassembled WGS sequence"/>
</dbReference>
<comment type="pathway">
    <text evidence="2">Lipid metabolism.</text>
</comment>
<name>A0A3N0CT17_9ACTN</name>
<evidence type="ECO:0000256" key="6">
    <source>
        <dbReference type="ARBA" id="ARBA00022679"/>
    </source>
</evidence>
<dbReference type="InterPro" id="IPR014292">
    <property type="entry name" value="Acyl_transf_WS/DGAT"/>
</dbReference>
<dbReference type="Pfam" id="PF06974">
    <property type="entry name" value="WS_DGAT_C"/>
    <property type="match status" value="1"/>
</dbReference>
<dbReference type="GO" id="GO:0004144">
    <property type="term" value="F:diacylglycerol O-acyltransferase activity"/>
    <property type="evidence" value="ECO:0007669"/>
    <property type="project" value="UniProtKB-EC"/>
</dbReference>
<comment type="caution">
    <text evidence="15">The sequence shown here is derived from an EMBL/GenBank/DDBJ whole genome shotgun (WGS) entry which is preliminary data.</text>
</comment>
<evidence type="ECO:0000256" key="7">
    <source>
        <dbReference type="ARBA" id="ARBA00022798"/>
    </source>
</evidence>
<dbReference type="RefSeq" id="WP_123225581.1">
    <property type="nucleotide sequence ID" value="NZ_RJSE01000001.1"/>
</dbReference>
<dbReference type="InterPro" id="IPR009721">
    <property type="entry name" value="O-acyltransferase_WSD1_C"/>
</dbReference>
<feature type="domain" description="O-acyltransferase WSD1-like N-terminal" evidence="13">
    <location>
        <begin position="8"/>
        <end position="277"/>
    </location>
</feature>
<dbReference type="GO" id="GO:0006071">
    <property type="term" value="P:glycerol metabolic process"/>
    <property type="evidence" value="ECO:0007669"/>
    <property type="project" value="UniProtKB-KW"/>
</dbReference>
<evidence type="ECO:0000259" key="14">
    <source>
        <dbReference type="Pfam" id="PF06974"/>
    </source>
</evidence>
<keyword evidence="8 11" id="KW-0443">Lipid metabolism</keyword>
<dbReference type="UniPathway" id="UPA00282"/>
<dbReference type="EC" id="2.3.1.20" evidence="4 11"/>
<evidence type="ECO:0000256" key="11">
    <source>
        <dbReference type="RuleBase" id="RU361241"/>
    </source>
</evidence>
<keyword evidence="6 11" id="KW-0808">Transferase</keyword>
<evidence type="ECO:0000256" key="1">
    <source>
        <dbReference type="ARBA" id="ARBA00004771"/>
    </source>
</evidence>
<dbReference type="GO" id="GO:0051701">
    <property type="term" value="P:biological process involved in interaction with host"/>
    <property type="evidence" value="ECO:0007669"/>
    <property type="project" value="TreeGrafter"/>
</dbReference>
<evidence type="ECO:0000259" key="13">
    <source>
        <dbReference type="Pfam" id="PF03007"/>
    </source>
</evidence>
<evidence type="ECO:0000256" key="10">
    <source>
        <dbReference type="ARBA" id="ARBA00048109"/>
    </source>
</evidence>
<evidence type="ECO:0000256" key="9">
    <source>
        <dbReference type="ARBA" id="ARBA00023315"/>
    </source>
</evidence>
<dbReference type="PANTHER" id="PTHR31650:SF1">
    <property type="entry name" value="WAX ESTER SYNTHASE_DIACYLGLYCEROL ACYLTRANSFERASE 4-RELATED"/>
    <property type="match status" value="1"/>
</dbReference>
<reference evidence="15 16" key="1">
    <citation type="submission" date="2018-11" db="EMBL/GenBank/DDBJ databases">
        <authorList>
            <person name="Li F."/>
        </authorList>
    </citation>
    <scope>NUCLEOTIDE SEQUENCE [LARGE SCALE GENOMIC DNA]</scope>
    <source>
        <strain evidence="15 16">Gsoil 097</strain>
    </source>
</reference>
<protein>
    <recommendedName>
        <fullName evidence="4 11">Diacylglycerol O-acyltransferase</fullName>
        <ecNumber evidence="4 11">2.3.1.20</ecNumber>
    </recommendedName>
</protein>
<evidence type="ECO:0000313" key="16">
    <source>
        <dbReference type="Proteomes" id="UP000267128"/>
    </source>
</evidence>
<evidence type="ECO:0000256" key="3">
    <source>
        <dbReference type="ARBA" id="ARBA00009587"/>
    </source>
</evidence>
<evidence type="ECO:0000256" key="2">
    <source>
        <dbReference type="ARBA" id="ARBA00005189"/>
    </source>
</evidence>
<gene>
    <name evidence="15" type="ORF">EFK50_00450</name>
</gene>
<feature type="compositionally biased region" description="Low complexity" evidence="12">
    <location>
        <begin position="185"/>
        <end position="199"/>
    </location>
</feature>
<evidence type="ECO:0000313" key="15">
    <source>
        <dbReference type="EMBL" id="RNL66136.1"/>
    </source>
</evidence>
<keyword evidence="16" id="KW-1185">Reference proteome</keyword>
<dbReference type="GO" id="GO:0005886">
    <property type="term" value="C:plasma membrane"/>
    <property type="evidence" value="ECO:0007669"/>
    <property type="project" value="TreeGrafter"/>
</dbReference>
<organism evidence="15 16">
    <name type="scientific">Nocardioides marmoriginsengisoli</name>
    <dbReference type="NCBI Taxonomy" id="661483"/>
    <lineage>
        <taxon>Bacteria</taxon>
        <taxon>Bacillati</taxon>
        <taxon>Actinomycetota</taxon>
        <taxon>Actinomycetes</taxon>
        <taxon>Propionibacteriales</taxon>
        <taxon>Nocardioidaceae</taxon>
        <taxon>Nocardioides</taxon>
    </lineage>
</organism>
<dbReference type="InterPro" id="IPR045034">
    <property type="entry name" value="O-acyltransferase_WSD1-like"/>
</dbReference>
<keyword evidence="7 11" id="KW-0319">Glycerol metabolism</keyword>
<dbReference type="EMBL" id="RJSE01000001">
    <property type="protein sequence ID" value="RNL66136.1"/>
    <property type="molecule type" value="Genomic_DNA"/>
</dbReference>
<dbReference type="Pfam" id="PF03007">
    <property type="entry name" value="WS_DGAT_cat"/>
    <property type="match status" value="1"/>
</dbReference>